<evidence type="ECO:0008006" key="3">
    <source>
        <dbReference type="Google" id="ProtNLM"/>
    </source>
</evidence>
<name>A0ABR1JJI1_9AGAR</name>
<sequence>MEEEEETDYFFQFSKPYMRLWEEEENSFSQMTFHIDSEETKIRRRQRPAEVTLEADSSHSPWDDLDNYRYCHVHRFFDSLGGFYKGDLDLTGRHPERLTSLLSLLNDLKSDLEDVRRTAKVVHYEEEDWQGRLQTCITHEMTDKDLWTKYRLKWKFPRLIDFTCLEDRLERLRKTMESNGNQPKLQKMGIFSLPFEILDHIVSHASLQQARLLAATCKGMRKVGMRYLFHTRCLAFEFGNREQRLKLIRDQPNKRHFQKLVVEKRRKLLQETSFLLSRSDLTQALQSLTIHNQWQTEARLLDNFHPSMLGGKFWVPINRALNNLLNVAQNLVTLTLHSIAISGDWLRTLSRLPALHSICFHCAFIDDESLETNLLHGRFPLCHQVKNLRIVEAPDEQDELSSAREIIGAGIWHTILLFPALMTFNHQRIYKMGGCVPRPEIREKSNLFSSGLRRLVLDNMFWDQIPSLTAWINSTCHRTGAACTLTHLKLQTYRPIGDNMVIPFLESLQSAPLEVLVLIGIKEGSLTLFRRIAQLFPDLLGLTLIRRENRCQKETKAATWPHQSWEYAAQFEGFHRLRYFGWNFAVPLFDVTPCAMLAFESDFASYEDFKDEKYFGDVQDIARPFAVRCPTLTIMALEHGVPYYCLVSRSPREEIIVQGEFNSPPGHDRGEWNPYYFELGWNPVPPPQPKGNVKLFV</sequence>
<evidence type="ECO:0000313" key="1">
    <source>
        <dbReference type="EMBL" id="KAK7461358.1"/>
    </source>
</evidence>
<dbReference type="Proteomes" id="UP001498398">
    <property type="component" value="Unassembled WGS sequence"/>
</dbReference>
<evidence type="ECO:0000313" key="2">
    <source>
        <dbReference type="Proteomes" id="UP001498398"/>
    </source>
</evidence>
<dbReference type="EMBL" id="JBANRG010000013">
    <property type="protein sequence ID" value="KAK7461358.1"/>
    <property type="molecule type" value="Genomic_DNA"/>
</dbReference>
<dbReference type="SUPFAM" id="SSF81383">
    <property type="entry name" value="F-box domain"/>
    <property type="match status" value="1"/>
</dbReference>
<keyword evidence="2" id="KW-1185">Reference proteome</keyword>
<accession>A0ABR1JJI1</accession>
<organism evidence="1 2">
    <name type="scientific">Marasmiellus scandens</name>
    <dbReference type="NCBI Taxonomy" id="2682957"/>
    <lineage>
        <taxon>Eukaryota</taxon>
        <taxon>Fungi</taxon>
        <taxon>Dikarya</taxon>
        <taxon>Basidiomycota</taxon>
        <taxon>Agaricomycotina</taxon>
        <taxon>Agaricomycetes</taxon>
        <taxon>Agaricomycetidae</taxon>
        <taxon>Agaricales</taxon>
        <taxon>Marasmiineae</taxon>
        <taxon>Omphalotaceae</taxon>
        <taxon>Marasmiellus</taxon>
    </lineage>
</organism>
<reference evidence="1 2" key="1">
    <citation type="submission" date="2024-01" db="EMBL/GenBank/DDBJ databases">
        <title>A draft genome for the cacao thread blight pathogen Marasmiellus scandens.</title>
        <authorList>
            <person name="Baruah I.K."/>
            <person name="Leung J."/>
            <person name="Bukari Y."/>
            <person name="Amoako-Attah I."/>
            <person name="Meinhardt L.W."/>
            <person name="Bailey B.A."/>
            <person name="Cohen S.P."/>
        </authorList>
    </citation>
    <scope>NUCLEOTIDE SEQUENCE [LARGE SCALE GENOMIC DNA]</scope>
    <source>
        <strain evidence="1 2">GH-19</strain>
    </source>
</reference>
<protein>
    <recommendedName>
        <fullName evidence="3">F-box domain-containing protein</fullName>
    </recommendedName>
</protein>
<comment type="caution">
    <text evidence="1">The sequence shown here is derived from an EMBL/GenBank/DDBJ whole genome shotgun (WGS) entry which is preliminary data.</text>
</comment>
<proteinExistence type="predicted"/>
<dbReference type="InterPro" id="IPR036047">
    <property type="entry name" value="F-box-like_dom_sf"/>
</dbReference>
<gene>
    <name evidence="1" type="ORF">VKT23_008536</name>
</gene>